<accession>A0AAE3XQ90</accession>
<proteinExistence type="predicted"/>
<dbReference type="AlphaFoldDB" id="A0AAE3XQ90"/>
<dbReference type="EMBL" id="JAVDQD010000005">
    <property type="protein sequence ID" value="MDR6240723.1"/>
    <property type="molecule type" value="Genomic_DNA"/>
</dbReference>
<name>A0AAE3XQ90_9BACT</name>
<evidence type="ECO:0000313" key="2">
    <source>
        <dbReference type="Proteomes" id="UP001185092"/>
    </source>
</evidence>
<dbReference type="Proteomes" id="UP001185092">
    <property type="component" value="Unassembled WGS sequence"/>
</dbReference>
<comment type="caution">
    <text evidence="1">The sequence shown here is derived from an EMBL/GenBank/DDBJ whole genome shotgun (WGS) entry which is preliminary data.</text>
</comment>
<organism evidence="1 2">
    <name type="scientific">Aureibacter tunicatorum</name>
    <dbReference type="NCBI Taxonomy" id="866807"/>
    <lineage>
        <taxon>Bacteria</taxon>
        <taxon>Pseudomonadati</taxon>
        <taxon>Bacteroidota</taxon>
        <taxon>Cytophagia</taxon>
        <taxon>Cytophagales</taxon>
        <taxon>Persicobacteraceae</taxon>
        <taxon>Aureibacter</taxon>
    </lineage>
</organism>
<protein>
    <submittedName>
        <fullName evidence="1">Uncharacterized protein</fullName>
    </submittedName>
</protein>
<gene>
    <name evidence="1" type="ORF">HNQ88_003799</name>
</gene>
<reference evidence="1" key="1">
    <citation type="submission" date="2023-07" db="EMBL/GenBank/DDBJ databases">
        <title>Genomic Encyclopedia of Type Strains, Phase IV (KMG-IV): sequencing the most valuable type-strain genomes for metagenomic binning, comparative biology and taxonomic classification.</title>
        <authorList>
            <person name="Goeker M."/>
        </authorList>
    </citation>
    <scope>NUCLEOTIDE SEQUENCE</scope>
    <source>
        <strain evidence="1">DSM 26174</strain>
    </source>
</reference>
<keyword evidence="2" id="KW-1185">Reference proteome</keyword>
<evidence type="ECO:0000313" key="1">
    <source>
        <dbReference type="EMBL" id="MDR6240723.1"/>
    </source>
</evidence>
<sequence length="34" mass="4065">MEYLIIYLIHIPIMLKKSAVSFEIYIRMSILHAN</sequence>